<dbReference type="AlphaFoldDB" id="A0A914MKU5"/>
<dbReference type="WBParaSite" id="Minc3s01937g27303">
    <property type="protein sequence ID" value="Minc3s01937g27303"/>
    <property type="gene ID" value="Minc3s01937g27303"/>
</dbReference>
<keyword evidence="1" id="KW-0812">Transmembrane</keyword>
<feature type="transmembrane region" description="Helical" evidence="1">
    <location>
        <begin position="29"/>
        <end position="52"/>
    </location>
</feature>
<evidence type="ECO:0000313" key="2">
    <source>
        <dbReference type="Proteomes" id="UP000887563"/>
    </source>
</evidence>
<organism evidence="2 3">
    <name type="scientific">Meloidogyne incognita</name>
    <name type="common">Southern root-knot nematode worm</name>
    <name type="synonym">Oxyuris incognita</name>
    <dbReference type="NCBI Taxonomy" id="6306"/>
    <lineage>
        <taxon>Eukaryota</taxon>
        <taxon>Metazoa</taxon>
        <taxon>Ecdysozoa</taxon>
        <taxon>Nematoda</taxon>
        <taxon>Chromadorea</taxon>
        <taxon>Rhabditida</taxon>
        <taxon>Tylenchina</taxon>
        <taxon>Tylenchomorpha</taxon>
        <taxon>Tylenchoidea</taxon>
        <taxon>Meloidogynidae</taxon>
        <taxon>Meloidogyninae</taxon>
        <taxon>Meloidogyne</taxon>
        <taxon>Meloidogyne incognita group</taxon>
    </lineage>
</organism>
<accession>A0A914MKU5</accession>
<keyword evidence="2" id="KW-1185">Reference proteome</keyword>
<evidence type="ECO:0000256" key="1">
    <source>
        <dbReference type="SAM" id="Phobius"/>
    </source>
</evidence>
<sequence>MHFKNPLDDEIEQFHSLQRISTTITLNGLVVILLILFLFIKLEFALLMYAILNS</sequence>
<name>A0A914MKU5_MELIC</name>
<keyword evidence="1" id="KW-1133">Transmembrane helix</keyword>
<dbReference type="Proteomes" id="UP000887563">
    <property type="component" value="Unplaced"/>
</dbReference>
<keyword evidence="1" id="KW-0472">Membrane</keyword>
<protein>
    <submittedName>
        <fullName evidence="3">Uncharacterized protein</fullName>
    </submittedName>
</protein>
<evidence type="ECO:0000313" key="3">
    <source>
        <dbReference type="WBParaSite" id="Minc3s01937g27303"/>
    </source>
</evidence>
<reference evidence="3" key="1">
    <citation type="submission" date="2022-11" db="UniProtKB">
        <authorList>
            <consortium name="WormBaseParasite"/>
        </authorList>
    </citation>
    <scope>IDENTIFICATION</scope>
</reference>
<proteinExistence type="predicted"/>